<sequence>MADVMRSPGPDEEPAEDPSGEETAAERGDRTSDTGTGSAGKGKKRKKGSFWWELFVLVGTALVLTVLLQMFVARVFVIPSQSMMDTLHGCPGCNNDRILVDKITYRFSDPQPGDVVVFSGPDSWMEGESGGTESANPVVGFFRRAGALLHIVSPGEKDFVKRVIATGGQTVECCDPQNRVLVDGQPLDEPYIHWSGESRTQEEFGPVTVPEDHLWVMGDNRNNSLDSRYQGGGGRAGAVPVDNVIGKAQFVVLPLTRWQSIYEENPQTRALGAAPEGAANSSGAGGLGYLTVVPAAWAVRRGSPSVTRADIREYH</sequence>
<dbReference type="GO" id="GO:0006465">
    <property type="term" value="P:signal peptide processing"/>
    <property type="evidence" value="ECO:0007669"/>
    <property type="project" value="InterPro"/>
</dbReference>
<feature type="active site" evidence="6">
    <location>
        <position position="82"/>
    </location>
</feature>
<keyword evidence="11" id="KW-1185">Reference proteome</keyword>
<dbReference type="InterPro" id="IPR019533">
    <property type="entry name" value="Peptidase_S26"/>
</dbReference>
<keyword evidence="7" id="KW-0812">Transmembrane</keyword>
<comment type="similarity">
    <text evidence="3 7">Belongs to the peptidase S26 family.</text>
</comment>
<evidence type="ECO:0000256" key="5">
    <source>
        <dbReference type="ARBA" id="ARBA00022801"/>
    </source>
</evidence>
<dbReference type="PANTHER" id="PTHR43390:SF1">
    <property type="entry name" value="CHLOROPLAST PROCESSING PEPTIDASE"/>
    <property type="match status" value="1"/>
</dbReference>
<dbReference type="STRING" id="1050202.GCA_000384035_02289"/>
<dbReference type="CDD" id="cd06530">
    <property type="entry name" value="S26_SPase_I"/>
    <property type="match status" value="1"/>
</dbReference>
<feature type="active site" evidence="6">
    <location>
        <position position="161"/>
    </location>
</feature>
<comment type="subcellular location">
    <subcellularLocation>
        <location evidence="2">Cell membrane</location>
        <topology evidence="2">Single-pass type II membrane protein</topology>
    </subcellularLocation>
    <subcellularLocation>
        <location evidence="7">Membrane</location>
        <topology evidence="7">Single-pass type II membrane protein</topology>
    </subcellularLocation>
</comment>
<dbReference type="InterPro" id="IPR019758">
    <property type="entry name" value="Pept_S26A_signal_pept_1_CS"/>
</dbReference>
<feature type="compositionally biased region" description="Acidic residues" evidence="8">
    <location>
        <begin position="10"/>
        <end position="20"/>
    </location>
</feature>
<comment type="caution">
    <text evidence="10">The sequence shown here is derived from an EMBL/GenBank/DDBJ whole genome shotgun (WGS) entry which is preliminary data.</text>
</comment>
<protein>
    <recommendedName>
        <fullName evidence="4 7">Signal peptidase I</fullName>
        <ecNumber evidence="4 7">3.4.21.89</ecNumber>
    </recommendedName>
</protein>
<evidence type="ECO:0000256" key="1">
    <source>
        <dbReference type="ARBA" id="ARBA00000677"/>
    </source>
</evidence>
<dbReference type="Gene3D" id="2.10.109.10">
    <property type="entry name" value="Umud Fragment, subunit A"/>
    <property type="match status" value="1"/>
</dbReference>
<dbReference type="PRINTS" id="PR00727">
    <property type="entry name" value="LEADERPTASE"/>
</dbReference>
<dbReference type="InParanoid" id="A0A2T0GTW7"/>
<dbReference type="AlphaFoldDB" id="A0A2T0GTW7"/>
<dbReference type="GO" id="GO:0005886">
    <property type="term" value="C:plasma membrane"/>
    <property type="evidence" value="ECO:0007669"/>
    <property type="project" value="UniProtKB-SubCell"/>
</dbReference>
<comment type="catalytic activity">
    <reaction evidence="1 7">
        <text>Cleavage of hydrophobic, N-terminal signal or leader sequences from secreted and periplasmic proteins.</text>
        <dbReference type="EC" id="3.4.21.89"/>
    </reaction>
</comment>
<feature type="domain" description="Peptidase S26" evidence="9">
    <location>
        <begin position="51"/>
        <end position="252"/>
    </location>
</feature>
<dbReference type="GO" id="GO:0004252">
    <property type="term" value="F:serine-type endopeptidase activity"/>
    <property type="evidence" value="ECO:0007669"/>
    <property type="project" value="InterPro"/>
</dbReference>
<dbReference type="FunCoup" id="A0A2T0GTW7">
    <property type="interactions" value="131"/>
</dbReference>
<feature type="transmembrane region" description="Helical" evidence="7">
    <location>
        <begin position="50"/>
        <end position="72"/>
    </location>
</feature>
<feature type="region of interest" description="Disordered" evidence="8">
    <location>
        <begin position="1"/>
        <end position="44"/>
    </location>
</feature>
<name>A0A2T0GTW7_ACTMO</name>
<dbReference type="PANTHER" id="PTHR43390">
    <property type="entry name" value="SIGNAL PEPTIDASE I"/>
    <property type="match status" value="1"/>
</dbReference>
<keyword evidence="7" id="KW-1133">Transmembrane helix</keyword>
<dbReference type="EMBL" id="PVSR01000030">
    <property type="protein sequence ID" value="PRW62540.1"/>
    <property type="molecule type" value="Genomic_DNA"/>
</dbReference>
<keyword evidence="7" id="KW-0472">Membrane</keyword>
<evidence type="ECO:0000256" key="2">
    <source>
        <dbReference type="ARBA" id="ARBA00004401"/>
    </source>
</evidence>
<dbReference type="EC" id="3.4.21.89" evidence="4 7"/>
<dbReference type="RefSeq" id="WP_106114577.1">
    <property type="nucleotide sequence ID" value="NZ_PVSR01000030.1"/>
</dbReference>
<dbReference type="SUPFAM" id="SSF51306">
    <property type="entry name" value="LexA/Signal peptidase"/>
    <property type="match status" value="1"/>
</dbReference>
<dbReference type="NCBIfam" id="TIGR02227">
    <property type="entry name" value="sigpep_I_bact"/>
    <property type="match status" value="1"/>
</dbReference>
<evidence type="ECO:0000256" key="6">
    <source>
        <dbReference type="PIRSR" id="PIRSR600223-1"/>
    </source>
</evidence>
<organism evidence="10 11">
    <name type="scientific">Actinopolyspora mortivallis</name>
    <dbReference type="NCBI Taxonomy" id="33906"/>
    <lineage>
        <taxon>Bacteria</taxon>
        <taxon>Bacillati</taxon>
        <taxon>Actinomycetota</taxon>
        <taxon>Actinomycetes</taxon>
        <taxon>Actinopolysporales</taxon>
        <taxon>Actinopolysporaceae</taxon>
        <taxon>Actinopolyspora</taxon>
    </lineage>
</organism>
<accession>A0A2T0GTW7</accession>
<dbReference type="GO" id="GO:0009003">
    <property type="term" value="F:signal peptidase activity"/>
    <property type="evidence" value="ECO:0007669"/>
    <property type="project" value="UniProtKB-EC"/>
</dbReference>
<reference evidence="10 11" key="1">
    <citation type="submission" date="2018-03" db="EMBL/GenBank/DDBJ databases">
        <title>Actinopolyspora mortivallis from Sahara, screening for active biomolecules.</title>
        <authorList>
            <person name="Selama O."/>
            <person name="Wellington E.M.H."/>
            <person name="Hacene H."/>
        </authorList>
    </citation>
    <scope>NUCLEOTIDE SEQUENCE [LARGE SCALE GENOMIC DNA]</scope>
    <source>
        <strain evidence="10 11">M5A</strain>
    </source>
</reference>
<evidence type="ECO:0000259" key="9">
    <source>
        <dbReference type="Pfam" id="PF10502"/>
    </source>
</evidence>
<dbReference type="Pfam" id="PF10502">
    <property type="entry name" value="Peptidase_S26"/>
    <property type="match status" value="1"/>
</dbReference>
<dbReference type="InterPro" id="IPR036286">
    <property type="entry name" value="LexA/Signal_pep-like_sf"/>
</dbReference>
<evidence type="ECO:0000256" key="3">
    <source>
        <dbReference type="ARBA" id="ARBA00009370"/>
    </source>
</evidence>
<evidence type="ECO:0000256" key="7">
    <source>
        <dbReference type="RuleBase" id="RU362042"/>
    </source>
</evidence>
<evidence type="ECO:0000256" key="4">
    <source>
        <dbReference type="ARBA" id="ARBA00013208"/>
    </source>
</evidence>
<evidence type="ECO:0000313" key="11">
    <source>
        <dbReference type="Proteomes" id="UP000239352"/>
    </source>
</evidence>
<dbReference type="InterPro" id="IPR000223">
    <property type="entry name" value="Pept_S26A_signal_pept_1"/>
</dbReference>
<dbReference type="Proteomes" id="UP000239352">
    <property type="component" value="Unassembled WGS sequence"/>
</dbReference>
<keyword evidence="7" id="KW-0645">Protease</keyword>
<proteinExistence type="inferred from homology"/>
<evidence type="ECO:0000256" key="8">
    <source>
        <dbReference type="SAM" id="MobiDB-lite"/>
    </source>
</evidence>
<dbReference type="PROSITE" id="PS00761">
    <property type="entry name" value="SPASE_I_3"/>
    <property type="match status" value="1"/>
</dbReference>
<evidence type="ECO:0000313" key="10">
    <source>
        <dbReference type="EMBL" id="PRW62540.1"/>
    </source>
</evidence>
<gene>
    <name evidence="10" type="primary">lepB</name>
    <name evidence="10" type="ORF">CEP50_15020</name>
</gene>
<keyword evidence="5 7" id="KW-0378">Hydrolase</keyword>